<dbReference type="AlphaFoldDB" id="A0A8J3A327"/>
<dbReference type="Proteomes" id="UP000818603">
    <property type="component" value="Unassembled WGS sequence"/>
</dbReference>
<evidence type="ECO:0000256" key="4">
    <source>
        <dbReference type="ARBA" id="ARBA00022679"/>
    </source>
</evidence>
<accession>A0A8J3A327</accession>
<gene>
    <name evidence="8" type="primary">wcaA</name>
    <name evidence="9" type="ORF">FF098_012550</name>
    <name evidence="8" type="ORF">GCM10011355_25210</name>
</gene>
<dbReference type="GO" id="GO:0005886">
    <property type="term" value="C:plasma membrane"/>
    <property type="evidence" value="ECO:0007669"/>
    <property type="project" value="UniProtKB-SubCell"/>
</dbReference>
<evidence type="ECO:0000256" key="3">
    <source>
        <dbReference type="ARBA" id="ARBA00022676"/>
    </source>
</evidence>
<dbReference type="Pfam" id="PF00535">
    <property type="entry name" value="Glycos_transf_2"/>
    <property type="match status" value="1"/>
</dbReference>
<keyword evidence="4 8" id="KW-0808">Transferase</keyword>
<comment type="subcellular location">
    <subcellularLocation>
        <location evidence="1">Cell membrane</location>
    </subcellularLocation>
</comment>
<keyword evidence="5" id="KW-0472">Membrane</keyword>
<dbReference type="EMBL" id="VCJR02000002">
    <property type="protein sequence ID" value="NHK28742.1"/>
    <property type="molecule type" value="Genomic_DNA"/>
</dbReference>
<reference evidence="8" key="3">
    <citation type="submission" date="2020-09" db="EMBL/GenBank/DDBJ databases">
        <authorList>
            <person name="Sun Q."/>
            <person name="Zhou Y."/>
        </authorList>
    </citation>
    <scope>NUCLEOTIDE SEQUENCE</scope>
    <source>
        <strain evidence="8">CGMCC 1.14984</strain>
    </source>
</reference>
<reference evidence="8" key="1">
    <citation type="journal article" date="2014" name="Int. J. Syst. Evol. Microbiol.">
        <title>Complete genome sequence of Corynebacterium casei LMG S-19264T (=DSM 44701T), isolated from a smear-ripened cheese.</title>
        <authorList>
            <consortium name="US DOE Joint Genome Institute (JGI-PGF)"/>
            <person name="Walter F."/>
            <person name="Albersmeier A."/>
            <person name="Kalinowski J."/>
            <person name="Ruckert C."/>
        </authorList>
    </citation>
    <scope>NUCLEOTIDE SEQUENCE</scope>
    <source>
        <strain evidence="8">CGMCC 1.14984</strain>
    </source>
</reference>
<dbReference type="Gene3D" id="3.90.550.10">
    <property type="entry name" value="Spore Coat Polysaccharide Biosynthesis Protein SpsA, Chain A"/>
    <property type="match status" value="1"/>
</dbReference>
<evidence type="ECO:0000256" key="5">
    <source>
        <dbReference type="ARBA" id="ARBA00023136"/>
    </source>
</evidence>
<keyword evidence="11" id="KW-1185">Reference proteome</keyword>
<evidence type="ECO:0000313" key="10">
    <source>
        <dbReference type="Proteomes" id="UP000621856"/>
    </source>
</evidence>
<keyword evidence="2" id="KW-1003">Cell membrane</keyword>
<sequence>MITVTIPTLNAAATLPACLAALLPATVDGLVRQVIIADGGSSDETVVIAEEAGADIVSGQKGRGPQLAAGAGQARADWLLFLHADTVLQPGWEQAAETFMSRAGVKRAGYFRFKLDDREVGARLVEAGVALRCRVLRLPYGDQGLLIPRVFYQALGGFRPMPLMEDVDLVDRIKKEGTLTAIPAQAVTSAARYRTDGYFARVLKNARCIAAYKRGVPVERIVEMYR</sequence>
<dbReference type="PANTHER" id="PTHR43646:SF2">
    <property type="entry name" value="GLYCOSYLTRANSFERASE 2-LIKE DOMAIN-CONTAINING PROTEIN"/>
    <property type="match status" value="1"/>
</dbReference>
<evidence type="ECO:0000313" key="9">
    <source>
        <dbReference type="EMBL" id="NHK28742.1"/>
    </source>
</evidence>
<evidence type="ECO:0000256" key="6">
    <source>
        <dbReference type="SAM" id="SignalP"/>
    </source>
</evidence>
<dbReference type="RefSeq" id="WP_155140996.1">
    <property type="nucleotide sequence ID" value="NZ_BMGZ01000002.1"/>
</dbReference>
<proteinExistence type="predicted"/>
<dbReference type="NCBIfam" id="TIGR04283">
    <property type="entry name" value="glyco_like_mftF"/>
    <property type="match status" value="1"/>
</dbReference>
<feature type="chain" id="PRO_5035185492" evidence="6">
    <location>
        <begin position="21"/>
        <end position="226"/>
    </location>
</feature>
<evidence type="ECO:0000256" key="1">
    <source>
        <dbReference type="ARBA" id="ARBA00004236"/>
    </source>
</evidence>
<evidence type="ECO:0000313" key="11">
    <source>
        <dbReference type="Proteomes" id="UP000818603"/>
    </source>
</evidence>
<dbReference type="EMBL" id="BMGZ01000002">
    <property type="protein sequence ID" value="GGH99383.1"/>
    <property type="molecule type" value="Genomic_DNA"/>
</dbReference>
<keyword evidence="6" id="KW-0732">Signal</keyword>
<protein>
    <submittedName>
        <fullName evidence="8">Glycosyl transferase</fullName>
    </submittedName>
    <submittedName>
        <fullName evidence="9">Glycosyltransferase family 2 protein</fullName>
    </submittedName>
</protein>
<dbReference type="InterPro" id="IPR026461">
    <property type="entry name" value="Trfase_2_rSAM/seldom_assoc"/>
</dbReference>
<name>A0A8J3A327_9PROT</name>
<evidence type="ECO:0000259" key="7">
    <source>
        <dbReference type="Pfam" id="PF00535"/>
    </source>
</evidence>
<reference evidence="9 11" key="2">
    <citation type="submission" date="2020-02" db="EMBL/GenBank/DDBJ databases">
        <title>Genome sequence of Parvularcula flava strain NH6-79.</title>
        <authorList>
            <person name="Abdul Karim M.H."/>
            <person name="Lam M.Q."/>
            <person name="Chen S.J."/>
            <person name="Yahya A."/>
            <person name="Shahir S."/>
            <person name="Shamsir M.S."/>
            <person name="Chong C.S."/>
        </authorList>
    </citation>
    <scope>NUCLEOTIDE SEQUENCE [LARGE SCALE GENOMIC DNA]</scope>
    <source>
        <strain evidence="9 11">NH6-79</strain>
    </source>
</reference>
<feature type="signal peptide" evidence="6">
    <location>
        <begin position="1"/>
        <end position="20"/>
    </location>
</feature>
<dbReference type="PANTHER" id="PTHR43646">
    <property type="entry name" value="GLYCOSYLTRANSFERASE"/>
    <property type="match status" value="1"/>
</dbReference>
<keyword evidence="3" id="KW-0328">Glycosyltransferase</keyword>
<dbReference type="GO" id="GO:0016757">
    <property type="term" value="F:glycosyltransferase activity"/>
    <property type="evidence" value="ECO:0007669"/>
    <property type="project" value="UniProtKB-KW"/>
</dbReference>
<feature type="domain" description="Glycosyltransferase 2-like" evidence="7">
    <location>
        <begin position="3"/>
        <end position="96"/>
    </location>
</feature>
<dbReference type="CDD" id="cd02522">
    <property type="entry name" value="GT_2_like_a"/>
    <property type="match status" value="1"/>
</dbReference>
<evidence type="ECO:0000313" key="8">
    <source>
        <dbReference type="EMBL" id="GGH99383.1"/>
    </source>
</evidence>
<dbReference type="SUPFAM" id="SSF53448">
    <property type="entry name" value="Nucleotide-diphospho-sugar transferases"/>
    <property type="match status" value="1"/>
</dbReference>
<evidence type="ECO:0000256" key="2">
    <source>
        <dbReference type="ARBA" id="ARBA00022475"/>
    </source>
</evidence>
<dbReference type="InterPro" id="IPR029044">
    <property type="entry name" value="Nucleotide-diphossugar_trans"/>
</dbReference>
<comment type="caution">
    <text evidence="8">The sequence shown here is derived from an EMBL/GenBank/DDBJ whole genome shotgun (WGS) entry which is preliminary data.</text>
</comment>
<dbReference type="InterPro" id="IPR001173">
    <property type="entry name" value="Glyco_trans_2-like"/>
</dbReference>
<organism evidence="8 10">
    <name type="scientific">Aquisalinus luteolus</name>
    <dbReference type="NCBI Taxonomy" id="1566827"/>
    <lineage>
        <taxon>Bacteria</taxon>
        <taxon>Pseudomonadati</taxon>
        <taxon>Pseudomonadota</taxon>
        <taxon>Alphaproteobacteria</taxon>
        <taxon>Parvularculales</taxon>
        <taxon>Parvularculaceae</taxon>
        <taxon>Aquisalinus</taxon>
    </lineage>
</organism>
<dbReference type="Proteomes" id="UP000621856">
    <property type="component" value="Unassembled WGS sequence"/>
</dbReference>